<proteinExistence type="predicted"/>
<protein>
    <submittedName>
        <fullName evidence="1">(California timema) hypothetical protein</fullName>
    </submittedName>
</protein>
<gene>
    <name evidence="1" type="ORF">TCMB3V08_LOCUS6534</name>
</gene>
<dbReference type="EMBL" id="OE181950">
    <property type="protein sequence ID" value="CAD7573912.1"/>
    <property type="molecule type" value="Genomic_DNA"/>
</dbReference>
<organism evidence="1">
    <name type="scientific">Timema californicum</name>
    <name type="common">California timema</name>
    <name type="synonym">Walking stick</name>
    <dbReference type="NCBI Taxonomy" id="61474"/>
    <lineage>
        <taxon>Eukaryota</taxon>
        <taxon>Metazoa</taxon>
        <taxon>Ecdysozoa</taxon>
        <taxon>Arthropoda</taxon>
        <taxon>Hexapoda</taxon>
        <taxon>Insecta</taxon>
        <taxon>Pterygota</taxon>
        <taxon>Neoptera</taxon>
        <taxon>Polyneoptera</taxon>
        <taxon>Phasmatodea</taxon>
        <taxon>Timematodea</taxon>
        <taxon>Timematoidea</taxon>
        <taxon>Timematidae</taxon>
        <taxon>Timema</taxon>
    </lineage>
</organism>
<reference evidence="1" key="1">
    <citation type="submission" date="2020-11" db="EMBL/GenBank/DDBJ databases">
        <authorList>
            <person name="Tran Van P."/>
        </authorList>
    </citation>
    <scope>NUCLEOTIDE SEQUENCE</scope>
</reference>
<sequence length="488" mass="55134">MLSSTAEDGEIEVRISVGSTDWKSNPDFFIIGSLVYCEKDALDLVVNEVLSQQGPINTIGLTREEAEDISRLLQHIRQSQNLQRLLAIEVIKQFPADEGSVAGPYDESEGVVNEIKIASTMRQNVLWLDKAVVMLRNELVLNKFLNDQRQVLRNLDTLIYEFYYLGIGFQLRDVMIRLLNSVLSSSSAKNLMKAVFGTMARCIAPRVGNYLEVTPDDVRELNAFIRLMESVENATLDILQRIFLTVPELQSQFRSLTYIRTEQLMETATNLRAFMSVRRGITDWIHGFFNALGNDAMSEDYVKDLARRIDDPEHKLYPLFLVRTIQGQLIPSSHGEDNSGTTYTLSSWDNLYPLVMVRTIQGQQLIPSVPGEDYSGTTYTLSSWDNNLYPLFLVRTIQGQLIPSLPATQAKSSQKARREGQRMVAYHYIANVLEAKSWKGILSATIELGDPSEILPIHIAKKILRLVFEVLTRLMDVTGPDCCPFVVA</sequence>
<name>A0A7R9P8I4_TIMCA</name>
<dbReference type="AlphaFoldDB" id="A0A7R9P8I4"/>
<evidence type="ECO:0000313" key="1">
    <source>
        <dbReference type="EMBL" id="CAD7573912.1"/>
    </source>
</evidence>
<accession>A0A7R9P8I4</accession>